<sequence length="294" mass="33304">MDKELIYLLRVFCTVVEQGSFTQAAEKLHVQTPAISKAVSRLESLLNKRLLNRSTRLMETSDAGLKLYKQATEQLASIDAMLATIRNDQAEPEGTLHITATPAVGEYLSNQHIAAFCQQYPKLNIDMLLTNDLVPLPSQQIDIALRSSHHLEDSNLTSKLLMSAKRILVASPDFICNLPQPINPEQLEQLPCLHFQHNKRLSNWDCTKGKHHLSVTTTGNIACNSYSSLKQLCMQGMGIARLFDYQIEKELKNHKLVQVLPEYNWGEQHIYAVYHGKMQHTPKVKAFIEFIKTV</sequence>
<reference evidence="6" key="1">
    <citation type="journal article" date="2018" name="Int. J. Syst. Evol. Microbiol.">
        <title>Neptunicella marina gen. nov., sp. nov., isolated from surface seawater.</title>
        <authorList>
            <person name="Liu X."/>
            <person name="Lai Q."/>
            <person name="Du Y."/>
            <person name="Zhang X."/>
            <person name="Liu Z."/>
            <person name="Sun F."/>
            <person name="Shao Z."/>
        </authorList>
    </citation>
    <scope>NUCLEOTIDE SEQUENCE</scope>
    <source>
        <strain evidence="6">S27-2</strain>
    </source>
</reference>
<dbReference type="RefSeq" id="WP_186506035.1">
    <property type="nucleotide sequence ID" value="NZ_JACNEP010000004.1"/>
</dbReference>
<keyword evidence="7" id="KW-1185">Reference proteome</keyword>
<dbReference type="GO" id="GO:0006351">
    <property type="term" value="P:DNA-templated transcription"/>
    <property type="evidence" value="ECO:0007669"/>
    <property type="project" value="TreeGrafter"/>
</dbReference>
<keyword evidence="2" id="KW-0805">Transcription regulation</keyword>
<dbReference type="InterPro" id="IPR036390">
    <property type="entry name" value="WH_DNA-bd_sf"/>
</dbReference>
<dbReference type="Gene3D" id="3.40.190.290">
    <property type="match status" value="1"/>
</dbReference>
<dbReference type="Pfam" id="PF03466">
    <property type="entry name" value="LysR_substrate"/>
    <property type="match status" value="1"/>
</dbReference>
<dbReference type="Pfam" id="PF00126">
    <property type="entry name" value="HTH_1"/>
    <property type="match status" value="1"/>
</dbReference>
<dbReference type="PANTHER" id="PTHR30537">
    <property type="entry name" value="HTH-TYPE TRANSCRIPTIONAL REGULATOR"/>
    <property type="match status" value="1"/>
</dbReference>
<dbReference type="EMBL" id="JACNEP010000004">
    <property type="protein sequence ID" value="MBC3765563.1"/>
    <property type="molecule type" value="Genomic_DNA"/>
</dbReference>
<dbReference type="FunFam" id="1.10.10.10:FF:000001">
    <property type="entry name" value="LysR family transcriptional regulator"/>
    <property type="match status" value="1"/>
</dbReference>
<name>A0A8J6M1K3_9ALTE</name>
<dbReference type="SUPFAM" id="SSF46785">
    <property type="entry name" value="Winged helix' DNA-binding domain"/>
    <property type="match status" value="1"/>
</dbReference>
<keyword evidence="4" id="KW-0804">Transcription</keyword>
<keyword evidence="3" id="KW-0238">DNA-binding</keyword>
<dbReference type="Gene3D" id="1.10.10.10">
    <property type="entry name" value="Winged helix-like DNA-binding domain superfamily/Winged helix DNA-binding domain"/>
    <property type="match status" value="1"/>
</dbReference>
<evidence type="ECO:0000313" key="7">
    <source>
        <dbReference type="Proteomes" id="UP000601768"/>
    </source>
</evidence>
<dbReference type="GO" id="GO:0003700">
    <property type="term" value="F:DNA-binding transcription factor activity"/>
    <property type="evidence" value="ECO:0007669"/>
    <property type="project" value="InterPro"/>
</dbReference>
<dbReference type="PANTHER" id="PTHR30537:SF5">
    <property type="entry name" value="HTH-TYPE TRANSCRIPTIONAL ACTIVATOR TTDR-RELATED"/>
    <property type="match status" value="1"/>
</dbReference>
<accession>A0A8J6M1K3</accession>
<evidence type="ECO:0000256" key="1">
    <source>
        <dbReference type="ARBA" id="ARBA00009437"/>
    </source>
</evidence>
<reference evidence="6" key="2">
    <citation type="submission" date="2020-08" db="EMBL/GenBank/DDBJ databases">
        <authorList>
            <person name="Lai Q."/>
        </authorList>
    </citation>
    <scope>NUCLEOTIDE SEQUENCE</scope>
    <source>
        <strain evidence="6">S27-2</strain>
    </source>
</reference>
<dbReference type="PRINTS" id="PR00039">
    <property type="entry name" value="HTHLYSR"/>
</dbReference>
<comment type="similarity">
    <text evidence="1">Belongs to the LysR transcriptional regulatory family.</text>
</comment>
<dbReference type="Proteomes" id="UP000601768">
    <property type="component" value="Unassembled WGS sequence"/>
</dbReference>
<evidence type="ECO:0000313" key="6">
    <source>
        <dbReference type="EMBL" id="MBC3765563.1"/>
    </source>
</evidence>
<dbReference type="InterPro" id="IPR058163">
    <property type="entry name" value="LysR-type_TF_proteobact-type"/>
</dbReference>
<evidence type="ECO:0000256" key="3">
    <source>
        <dbReference type="ARBA" id="ARBA00023125"/>
    </source>
</evidence>
<evidence type="ECO:0000256" key="4">
    <source>
        <dbReference type="ARBA" id="ARBA00023163"/>
    </source>
</evidence>
<dbReference type="InterPro" id="IPR005119">
    <property type="entry name" value="LysR_subst-bd"/>
</dbReference>
<feature type="domain" description="HTH lysR-type" evidence="5">
    <location>
        <begin position="1"/>
        <end position="61"/>
    </location>
</feature>
<dbReference type="InterPro" id="IPR036388">
    <property type="entry name" value="WH-like_DNA-bd_sf"/>
</dbReference>
<gene>
    <name evidence="6" type="ORF">H8B19_06720</name>
</gene>
<dbReference type="InterPro" id="IPR000847">
    <property type="entry name" value="LysR_HTH_N"/>
</dbReference>
<evidence type="ECO:0000259" key="5">
    <source>
        <dbReference type="PROSITE" id="PS50931"/>
    </source>
</evidence>
<dbReference type="PROSITE" id="PS50931">
    <property type="entry name" value="HTH_LYSR"/>
    <property type="match status" value="1"/>
</dbReference>
<dbReference type="AlphaFoldDB" id="A0A8J6M1K3"/>
<proteinExistence type="inferred from homology"/>
<evidence type="ECO:0000256" key="2">
    <source>
        <dbReference type="ARBA" id="ARBA00023015"/>
    </source>
</evidence>
<protein>
    <submittedName>
        <fullName evidence="6">LysR family transcriptional regulator</fullName>
    </submittedName>
</protein>
<comment type="caution">
    <text evidence="6">The sequence shown here is derived from an EMBL/GenBank/DDBJ whole genome shotgun (WGS) entry which is preliminary data.</text>
</comment>
<dbReference type="CDD" id="cd08422">
    <property type="entry name" value="PBP2_CrgA_like"/>
    <property type="match status" value="1"/>
</dbReference>
<organism evidence="6 7">
    <name type="scientific">Neptunicella marina</name>
    <dbReference type="NCBI Taxonomy" id="2125989"/>
    <lineage>
        <taxon>Bacteria</taxon>
        <taxon>Pseudomonadati</taxon>
        <taxon>Pseudomonadota</taxon>
        <taxon>Gammaproteobacteria</taxon>
        <taxon>Alteromonadales</taxon>
        <taxon>Alteromonadaceae</taxon>
        <taxon>Neptunicella</taxon>
    </lineage>
</organism>
<dbReference type="SUPFAM" id="SSF53850">
    <property type="entry name" value="Periplasmic binding protein-like II"/>
    <property type="match status" value="1"/>
</dbReference>
<dbReference type="GO" id="GO:0043565">
    <property type="term" value="F:sequence-specific DNA binding"/>
    <property type="evidence" value="ECO:0007669"/>
    <property type="project" value="TreeGrafter"/>
</dbReference>